<dbReference type="GO" id="GO:0006357">
    <property type="term" value="P:regulation of transcription by RNA polymerase II"/>
    <property type="evidence" value="ECO:0007669"/>
    <property type="project" value="InterPro"/>
</dbReference>
<dbReference type="EMBL" id="CAJVCH010352368">
    <property type="protein sequence ID" value="CAG7815781.1"/>
    <property type="molecule type" value="Genomic_DNA"/>
</dbReference>
<protein>
    <recommendedName>
        <fullName evidence="2">Cyclin C-terminal domain-containing protein</fullName>
    </recommendedName>
</protein>
<dbReference type="CDD" id="cd20514">
    <property type="entry name" value="CYCLIN_CCNC_rpt2"/>
    <property type="match status" value="1"/>
</dbReference>
<dbReference type="Proteomes" id="UP000708208">
    <property type="component" value="Unassembled WGS sequence"/>
</dbReference>
<proteinExistence type="predicted"/>
<feature type="domain" description="Cyclin C-terminal" evidence="2">
    <location>
        <begin position="142"/>
        <end position="234"/>
    </location>
</feature>
<dbReference type="InterPro" id="IPR031658">
    <property type="entry name" value="Cyclin_C_2"/>
</dbReference>
<dbReference type="InterPro" id="IPR043198">
    <property type="entry name" value="Cyclin/Ssn8"/>
</dbReference>
<dbReference type="PANTHER" id="PTHR10026">
    <property type="entry name" value="CYCLIN"/>
    <property type="match status" value="1"/>
</dbReference>
<keyword evidence="1" id="KW-0195">Cyclin</keyword>
<organism evidence="3 4">
    <name type="scientific">Allacma fusca</name>
    <dbReference type="NCBI Taxonomy" id="39272"/>
    <lineage>
        <taxon>Eukaryota</taxon>
        <taxon>Metazoa</taxon>
        <taxon>Ecdysozoa</taxon>
        <taxon>Arthropoda</taxon>
        <taxon>Hexapoda</taxon>
        <taxon>Collembola</taxon>
        <taxon>Symphypleona</taxon>
        <taxon>Sminthuridae</taxon>
        <taxon>Allacma</taxon>
    </lineage>
</organism>
<evidence type="ECO:0000259" key="2">
    <source>
        <dbReference type="Pfam" id="PF16899"/>
    </source>
</evidence>
<reference evidence="3" key="1">
    <citation type="submission" date="2021-06" db="EMBL/GenBank/DDBJ databases">
        <authorList>
            <person name="Hodson N. C."/>
            <person name="Mongue J. A."/>
            <person name="Jaron S. K."/>
        </authorList>
    </citation>
    <scope>NUCLEOTIDE SEQUENCE</scope>
</reference>
<dbReference type="OrthoDB" id="10266018at2759"/>
<accession>A0A8J2KLQ3</accession>
<sequence>MAGNFWKSSHNKDWILDRQAIILRRYEAHQIFEPALEAQHQKLLIFLCEYTHHPQNILNFSNTIHWDTDEVKATNYINSNNLYEKVDQFENMPLGVLVNACCVVQDRYKYALQKHFPYRGLDILSCEFYLAESLDFSLIVYHPYRPLVTYLNYLPDDYDDGFRTRLLTSAWTVLNDSLRTDVCFLFPPHQIAVASLIVAAVAQGRNDLQTWFMEMEGIDLMNVSEICAYINDYYDFIKTYNQEEEIPDLISQMPKPVLSPPK</sequence>
<name>A0A8J2KLQ3_9HEXA</name>
<dbReference type="PIRSF" id="PIRSF028758">
    <property type="entry name" value="Cyclin, C/H/G types"/>
    <property type="match status" value="1"/>
</dbReference>
<keyword evidence="4" id="KW-1185">Reference proteome</keyword>
<evidence type="ECO:0000313" key="4">
    <source>
        <dbReference type="Proteomes" id="UP000708208"/>
    </source>
</evidence>
<dbReference type="Pfam" id="PF16899">
    <property type="entry name" value="Cyclin_C_2"/>
    <property type="match status" value="1"/>
</dbReference>
<evidence type="ECO:0000256" key="1">
    <source>
        <dbReference type="ARBA" id="ARBA00023127"/>
    </source>
</evidence>
<dbReference type="GO" id="GO:0016538">
    <property type="term" value="F:cyclin-dependent protein serine/threonine kinase regulator activity"/>
    <property type="evidence" value="ECO:0007669"/>
    <property type="project" value="InterPro"/>
</dbReference>
<gene>
    <name evidence="3" type="ORF">AFUS01_LOCUS26435</name>
</gene>
<comment type="caution">
    <text evidence="3">The sequence shown here is derived from an EMBL/GenBank/DDBJ whole genome shotgun (WGS) entry which is preliminary data.</text>
</comment>
<evidence type="ECO:0000313" key="3">
    <source>
        <dbReference type="EMBL" id="CAG7815781.1"/>
    </source>
</evidence>
<dbReference type="AlphaFoldDB" id="A0A8J2KLQ3"/>